<dbReference type="Pfam" id="PF03140">
    <property type="entry name" value="DUF247"/>
    <property type="match status" value="1"/>
</dbReference>
<dbReference type="InterPro" id="IPR004158">
    <property type="entry name" value="DUF247_pln"/>
</dbReference>
<keyword evidence="3" id="KW-1185">Reference proteome</keyword>
<reference evidence="2 3" key="1">
    <citation type="journal article" date="2023" name="Plants (Basel)">
        <title>Bridging the Gap: Combining Genomics and Transcriptomics Approaches to Understand Stylosanthes scabra, an Orphan Legume from the Brazilian Caatinga.</title>
        <authorList>
            <person name="Ferreira-Neto J.R.C."/>
            <person name="da Silva M.D."/>
            <person name="Binneck E."/>
            <person name="de Melo N.F."/>
            <person name="da Silva R.H."/>
            <person name="de Melo A.L.T.M."/>
            <person name="Pandolfi V."/>
            <person name="Bustamante F.O."/>
            <person name="Brasileiro-Vidal A.C."/>
            <person name="Benko-Iseppon A.M."/>
        </authorList>
    </citation>
    <scope>NUCLEOTIDE SEQUENCE [LARGE SCALE GENOMIC DNA]</scope>
    <source>
        <tissue evidence="2">Leaves</tissue>
    </source>
</reference>
<evidence type="ECO:0000313" key="3">
    <source>
        <dbReference type="Proteomes" id="UP001341840"/>
    </source>
</evidence>
<accession>A0ABU6SD19</accession>
<evidence type="ECO:0000256" key="1">
    <source>
        <dbReference type="SAM" id="Phobius"/>
    </source>
</evidence>
<evidence type="ECO:0000313" key="2">
    <source>
        <dbReference type="EMBL" id="MED6134187.1"/>
    </source>
</evidence>
<feature type="transmembrane region" description="Helical" evidence="1">
    <location>
        <begin position="147"/>
        <end position="166"/>
    </location>
</feature>
<keyword evidence="1" id="KW-0812">Transmembrane</keyword>
<protein>
    <submittedName>
        <fullName evidence="2">Uncharacterized protein</fullName>
    </submittedName>
</protein>
<dbReference type="EMBL" id="JASCZI010060579">
    <property type="protein sequence ID" value="MED6134187.1"/>
    <property type="molecule type" value="Genomic_DNA"/>
</dbReference>
<gene>
    <name evidence="2" type="ORF">PIB30_034889</name>
</gene>
<name>A0ABU6SD19_9FABA</name>
<proteinExistence type="predicted"/>
<organism evidence="2 3">
    <name type="scientific">Stylosanthes scabra</name>
    <dbReference type="NCBI Taxonomy" id="79078"/>
    <lineage>
        <taxon>Eukaryota</taxon>
        <taxon>Viridiplantae</taxon>
        <taxon>Streptophyta</taxon>
        <taxon>Embryophyta</taxon>
        <taxon>Tracheophyta</taxon>
        <taxon>Spermatophyta</taxon>
        <taxon>Magnoliopsida</taxon>
        <taxon>eudicotyledons</taxon>
        <taxon>Gunneridae</taxon>
        <taxon>Pentapetalae</taxon>
        <taxon>rosids</taxon>
        <taxon>fabids</taxon>
        <taxon>Fabales</taxon>
        <taxon>Fabaceae</taxon>
        <taxon>Papilionoideae</taxon>
        <taxon>50 kb inversion clade</taxon>
        <taxon>dalbergioids sensu lato</taxon>
        <taxon>Dalbergieae</taxon>
        <taxon>Pterocarpus clade</taxon>
        <taxon>Stylosanthes</taxon>
    </lineage>
</organism>
<sequence length="167" mass="18947">MKSGSRNASTPSSKFTAFIRSPNLRIAPAHLLDYLLVDQNLRTIKVADIVKRSVALHSLYSREANPWYPNFNDGVLQVPQLYVDGSTAHIFLNLIAYEMCPDFHNDYEITSFLIDIDSILVPETPLYTLLRAKIDCYYTIHRHKIKLLPWTIVALVAAALALVLTFI</sequence>
<keyword evidence="1" id="KW-0472">Membrane</keyword>
<comment type="caution">
    <text evidence="2">The sequence shown here is derived from an EMBL/GenBank/DDBJ whole genome shotgun (WGS) entry which is preliminary data.</text>
</comment>
<keyword evidence="1" id="KW-1133">Transmembrane helix</keyword>
<dbReference type="Proteomes" id="UP001341840">
    <property type="component" value="Unassembled WGS sequence"/>
</dbReference>